<evidence type="ECO:0000259" key="2">
    <source>
        <dbReference type="Pfam" id="PF19956"/>
    </source>
</evidence>
<sequence length="355" mass="38228">MHDLLHADAEVTAAFEVFNFSYASPPVVLNPARRIPDIDTLAGEFGTFLQTRVADYDSVVLVSHSQGGLIVQRHLAWMLGEGRGAELARIRRVVMFACPNSGSEFALSLRRTLLWGQLRHPQERQLRPMTASVVAAQRTVLNRIVHAREVTATSCPIRFAVYAGSSDNIVPPESAMALFPHVGVLPGGHSEVIRADSPTHPAYLALKRELMETAKVGAGTAGAAAGELTGARPGVSPPRQPAAGAREIPAERRRRILEALLAVDEVNDSQLRQQLVLMLPPHVRGAVRDGVNARSHLLAILRACERFGGFGREALVEALLLVLPAESPDVVDALAVIEEVWPADDPPDASPTGRA</sequence>
<dbReference type="PANTHER" id="PTHR37946:SF1">
    <property type="entry name" value="SLL1969 PROTEIN"/>
    <property type="match status" value="1"/>
</dbReference>
<accession>A0A7D6CF80</accession>
<evidence type="ECO:0000313" key="3">
    <source>
        <dbReference type="EMBL" id="QLJ99628.1"/>
    </source>
</evidence>
<reference evidence="3" key="1">
    <citation type="submission" date="2020-08" db="EMBL/GenBank/DDBJ databases">
        <title>A bifunctional nitrone conjugated secondary metabolite targeting the ribosome.</title>
        <authorList>
            <person name="Limbrick E.M."/>
            <person name="Graf M."/>
            <person name="Derewacz D.K."/>
            <person name="Nguyen F."/>
            <person name="Spraggins J.M."/>
            <person name="Wieland M."/>
            <person name="Ynigez-Gutierrez A.E."/>
            <person name="Reisman B.J."/>
            <person name="Zinshteyn B."/>
            <person name="McCulloch K."/>
            <person name="Iverson T.M."/>
            <person name="Green R."/>
            <person name="Wilson D.N."/>
            <person name="Bachmann B.O."/>
        </authorList>
    </citation>
    <scope>NUCLEOTIDE SEQUENCE</scope>
    <source>
        <strain evidence="3">Africana</strain>
    </source>
</reference>
<dbReference type="AlphaFoldDB" id="A0A7D6CF80"/>
<dbReference type="Gene3D" id="3.40.50.1820">
    <property type="entry name" value="alpha/beta hydrolase"/>
    <property type="match status" value="1"/>
</dbReference>
<gene>
    <name evidence="3" type="ORF">HZU44_05805</name>
</gene>
<dbReference type="InterPro" id="IPR029058">
    <property type="entry name" value="AB_hydrolase_fold"/>
</dbReference>
<protein>
    <recommendedName>
        <fullName evidence="2">Effector-associated domain-containing protein</fullName>
    </recommendedName>
</protein>
<organism evidence="3">
    <name type="scientific">Micromonospora carbonacea</name>
    <dbReference type="NCBI Taxonomy" id="47853"/>
    <lineage>
        <taxon>Bacteria</taxon>
        <taxon>Bacillati</taxon>
        <taxon>Actinomycetota</taxon>
        <taxon>Actinomycetes</taxon>
        <taxon>Micromonosporales</taxon>
        <taxon>Micromonosporaceae</taxon>
        <taxon>Micromonospora</taxon>
    </lineage>
</organism>
<dbReference type="InterPro" id="IPR045431">
    <property type="entry name" value="EAD2"/>
</dbReference>
<feature type="region of interest" description="Disordered" evidence="1">
    <location>
        <begin position="227"/>
        <end position="248"/>
    </location>
</feature>
<feature type="domain" description="Effector-associated" evidence="2">
    <location>
        <begin position="258"/>
        <end position="330"/>
    </location>
</feature>
<dbReference type="SUPFAM" id="SSF53474">
    <property type="entry name" value="alpha/beta-Hydrolases"/>
    <property type="match status" value="1"/>
</dbReference>
<dbReference type="PANTHER" id="PTHR37946">
    <property type="entry name" value="SLL1969 PROTEIN"/>
    <property type="match status" value="1"/>
</dbReference>
<proteinExistence type="predicted"/>
<name>A0A7D6CF80_9ACTN</name>
<evidence type="ECO:0000256" key="1">
    <source>
        <dbReference type="SAM" id="MobiDB-lite"/>
    </source>
</evidence>
<dbReference type="Pfam" id="PF19956">
    <property type="entry name" value="EAD2"/>
    <property type="match status" value="1"/>
</dbReference>
<dbReference type="EMBL" id="CP058905">
    <property type="protein sequence ID" value="QLJ99628.1"/>
    <property type="molecule type" value="Genomic_DNA"/>
</dbReference>